<evidence type="ECO:0000313" key="1">
    <source>
        <dbReference type="EMBL" id="BBK24433.1"/>
    </source>
</evidence>
<dbReference type="GO" id="GO:0006310">
    <property type="term" value="P:DNA recombination"/>
    <property type="evidence" value="ECO:0007669"/>
    <property type="project" value="InterPro"/>
</dbReference>
<keyword evidence="2" id="KW-1185">Reference proteome</keyword>
<dbReference type="AlphaFoldDB" id="A0A8E3ZJD0"/>
<name>A0A8E3ZJD0_9FIRM</name>
<dbReference type="EMBL" id="AP019697">
    <property type="protein sequence ID" value="BBK24433.1"/>
    <property type="molecule type" value="Genomic_DNA"/>
</dbReference>
<evidence type="ECO:0000313" key="2">
    <source>
        <dbReference type="Proteomes" id="UP000320585"/>
    </source>
</evidence>
<dbReference type="Pfam" id="PF05866">
    <property type="entry name" value="RusA"/>
    <property type="match status" value="1"/>
</dbReference>
<gene>
    <name evidence="1" type="ORF">Dia5BBH33_03680</name>
</gene>
<accession>A0A8E3ZJD0</accession>
<dbReference type="Gene3D" id="3.30.1330.70">
    <property type="entry name" value="Holliday junction resolvase RusA"/>
    <property type="match status" value="1"/>
</dbReference>
<sequence>MAISMFLSMQVPKKTFQEKKVAVVNGKARIYKPPELVEIEQKYISSLSPHVPERPLGGPIALKTVFCFRADEKHKAGTPKATKPDTDNLVKMLKDCMTKCGFWKDDAQVASESITKCYADHEGIYILIKPIGV</sequence>
<reference evidence="2" key="1">
    <citation type="submission" date="2019-05" db="EMBL/GenBank/DDBJ databases">
        <title>Complete genome sequencing of Dialister sp. strain 5BBH33.</title>
        <authorList>
            <person name="Sakamoto M."/>
            <person name="Murakami T."/>
            <person name="Mori H."/>
        </authorList>
    </citation>
    <scope>NUCLEOTIDE SEQUENCE [LARGE SCALE GENOMIC DNA]</scope>
    <source>
        <strain evidence="2">5BBH33</strain>
    </source>
</reference>
<organism evidence="1 2">
    <name type="scientific">Dialister hominis</name>
    <dbReference type="NCBI Taxonomy" id="2582419"/>
    <lineage>
        <taxon>Bacteria</taxon>
        <taxon>Bacillati</taxon>
        <taxon>Bacillota</taxon>
        <taxon>Negativicutes</taxon>
        <taxon>Veillonellales</taxon>
        <taxon>Veillonellaceae</taxon>
        <taxon>Dialister</taxon>
    </lineage>
</organism>
<dbReference type="Proteomes" id="UP000320585">
    <property type="component" value="Chromosome"/>
</dbReference>
<dbReference type="SUPFAM" id="SSF103084">
    <property type="entry name" value="Holliday junction resolvase RusA"/>
    <property type="match status" value="1"/>
</dbReference>
<proteinExistence type="predicted"/>
<dbReference type="InterPro" id="IPR036614">
    <property type="entry name" value="RusA-like_sf"/>
</dbReference>
<protein>
    <submittedName>
        <fullName evidence="1">Uncharacterized protein</fullName>
    </submittedName>
</protein>
<dbReference type="GO" id="GO:0006281">
    <property type="term" value="P:DNA repair"/>
    <property type="evidence" value="ECO:0007669"/>
    <property type="project" value="InterPro"/>
</dbReference>
<dbReference type="RefSeq" id="WP_143332255.1">
    <property type="nucleotide sequence ID" value="NZ_AP019697.1"/>
</dbReference>
<dbReference type="KEGG" id="dho:Dia5BBH33_03680"/>
<dbReference type="GO" id="GO:0000287">
    <property type="term" value="F:magnesium ion binding"/>
    <property type="evidence" value="ECO:0007669"/>
    <property type="project" value="InterPro"/>
</dbReference>
<dbReference type="GeneID" id="92715592"/>
<dbReference type="OrthoDB" id="384924at2"/>
<dbReference type="InterPro" id="IPR008822">
    <property type="entry name" value="Endonuclease_RusA-like"/>
</dbReference>